<gene>
    <name evidence="2" type="ORF">EYH02_04225</name>
</gene>
<keyword evidence="1" id="KW-0472">Membrane</keyword>
<feature type="transmembrane region" description="Helical" evidence="1">
    <location>
        <begin position="36"/>
        <end position="59"/>
    </location>
</feature>
<name>A0A832Z003_9CREN</name>
<organism evidence="2 3">
    <name type="scientific">Ignisphaera aggregans</name>
    <dbReference type="NCBI Taxonomy" id="334771"/>
    <lineage>
        <taxon>Archaea</taxon>
        <taxon>Thermoproteota</taxon>
        <taxon>Thermoprotei</taxon>
        <taxon>Desulfurococcales</taxon>
        <taxon>Desulfurococcaceae</taxon>
        <taxon>Ignisphaera</taxon>
    </lineage>
</organism>
<dbReference type="EMBL" id="DQTV01000076">
    <property type="protein sequence ID" value="HIP57257.1"/>
    <property type="molecule type" value="Genomic_DNA"/>
</dbReference>
<keyword evidence="1" id="KW-0812">Transmembrane</keyword>
<accession>A0A832Z003</accession>
<evidence type="ECO:0000256" key="1">
    <source>
        <dbReference type="SAM" id="Phobius"/>
    </source>
</evidence>
<keyword evidence="1" id="KW-1133">Transmembrane helix</keyword>
<comment type="caution">
    <text evidence="2">The sequence shown here is derived from an EMBL/GenBank/DDBJ whole genome shotgun (WGS) entry which is preliminary data.</text>
</comment>
<dbReference type="Proteomes" id="UP000605805">
    <property type="component" value="Unassembled WGS sequence"/>
</dbReference>
<protein>
    <submittedName>
        <fullName evidence="2">Uncharacterized protein</fullName>
    </submittedName>
</protein>
<feature type="transmembrane region" description="Helical" evidence="1">
    <location>
        <begin position="12"/>
        <end position="30"/>
    </location>
</feature>
<reference evidence="2" key="1">
    <citation type="journal article" date="2020" name="ISME J.">
        <title>Gammaproteobacteria mediating utilization of methyl-, sulfur- and petroleum organic compounds in deep ocean hydrothermal plumes.</title>
        <authorList>
            <person name="Zhou Z."/>
            <person name="Liu Y."/>
            <person name="Pan J."/>
            <person name="Cron B.R."/>
            <person name="Toner B.M."/>
            <person name="Anantharaman K."/>
            <person name="Breier J.A."/>
            <person name="Dick G.J."/>
            <person name="Li M."/>
        </authorList>
    </citation>
    <scope>NUCLEOTIDE SEQUENCE</scope>
    <source>
        <strain evidence="2">SZUA-1435</strain>
    </source>
</reference>
<feature type="transmembrane region" description="Helical" evidence="1">
    <location>
        <begin position="80"/>
        <end position="98"/>
    </location>
</feature>
<feature type="transmembrane region" description="Helical" evidence="1">
    <location>
        <begin position="104"/>
        <end position="127"/>
    </location>
</feature>
<evidence type="ECO:0000313" key="2">
    <source>
        <dbReference type="EMBL" id="HIP57257.1"/>
    </source>
</evidence>
<dbReference type="AlphaFoldDB" id="A0A832Z003"/>
<evidence type="ECO:0000313" key="3">
    <source>
        <dbReference type="Proteomes" id="UP000605805"/>
    </source>
</evidence>
<proteinExistence type="predicted"/>
<sequence>MFRKLMLIAIKLYIHGCSCRYAAIFVPLIIVHEILYVQGMLIPLYALLSLLFIVSAFYADNSLLHQVKEGLIICGARRSQLRVVMYTYAVLLSLMISFPQSVVLTYYGLSLYACILKLLILVIAFLLMEMYVRVNL</sequence>